<keyword evidence="3" id="KW-0378">Hydrolase</keyword>
<protein>
    <submittedName>
        <fullName evidence="3">Carbon-nitrogen hydrolase family protein</fullName>
    </submittedName>
</protein>
<dbReference type="PROSITE" id="PS50263">
    <property type="entry name" value="CN_HYDROLASE"/>
    <property type="match status" value="1"/>
</dbReference>
<evidence type="ECO:0000313" key="4">
    <source>
        <dbReference type="Proteomes" id="UP001164390"/>
    </source>
</evidence>
<keyword evidence="4" id="KW-1185">Reference proteome</keyword>
<dbReference type="KEGG" id="sgrg:L0C25_15070"/>
<dbReference type="RefSeq" id="WP_271632502.1">
    <property type="nucleotide sequence ID" value="NZ_CP094970.1"/>
</dbReference>
<evidence type="ECO:0000313" key="3">
    <source>
        <dbReference type="EMBL" id="UYM03860.1"/>
    </source>
</evidence>
<dbReference type="Gene3D" id="3.60.110.10">
    <property type="entry name" value="Carbon-nitrogen hydrolase"/>
    <property type="match status" value="1"/>
</dbReference>
<dbReference type="EMBL" id="CP094970">
    <property type="protein sequence ID" value="UYM03860.1"/>
    <property type="molecule type" value="Genomic_DNA"/>
</dbReference>
<sequence>MSGPPDGPTPRPLVVAAAQAESVPGDVAANARTAAAYVREAADRGARVLVLPELFLSGYDMRTIGERPEQCDVTADALADARLETLRSAVADTGLVALVGASVRRGDRRTISLLAIDEAVRVVYDKQHVCGDEADHFVAGDARSVLTVDGWPLGLAVCYDGCFPEHARAAADDGALAYVASVAYVRGSEHRRDLYYRARAVENGMYAVVSGLTGRCGEGEYGGGTSVIDPEGRVLERVHGGATGLAVTTLDAAALEATRAEHTMYADHRASLGPLVRH</sequence>
<dbReference type="PANTHER" id="PTHR23088">
    <property type="entry name" value="NITRILASE-RELATED"/>
    <property type="match status" value="1"/>
</dbReference>
<dbReference type="Pfam" id="PF00795">
    <property type="entry name" value="CN_hydrolase"/>
    <property type="match status" value="1"/>
</dbReference>
<dbReference type="PANTHER" id="PTHR23088:SF27">
    <property type="entry name" value="DEAMINATED GLUTATHIONE AMIDASE"/>
    <property type="match status" value="1"/>
</dbReference>
<name>A0AA46TEV3_9ACTN</name>
<feature type="domain" description="CN hydrolase" evidence="2">
    <location>
        <begin position="13"/>
        <end position="252"/>
    </location>
</feature>
<dbReference type="CDD" id="cd07197">
    <property type="entry name" value="nitrilase"/>
    <property type="match status" value="1"/>
</dbReference>
<proteinExistence type="inferred from homology"/>
<dbReference type="GO" id="GO:0016787">
    <property type="term" value="F:hydrolase activity"/>
    <property type="evidence" value="ECO:0007669"/>
    <property type="project" value="UniProtKB-KW"/>
</dbReference>
<dbReference type="InterPro" id="IPR003010">
    <property type="entry name" value="C-N_Hydrolase"/>
</dbReference>
<evidence type="ECO:0000259" key="2">
    <source>
        <dbReference type="PROSITE" id="PS50263"/>
    </source>
</evidence>
<accession>A0AA46TEV3</accession>
<dbReference type="SUPFAM" id="SSF56317">
    <property type="entry name" value="Carbon-nitrogen hydrolase"/>
    <property type="match status" value="1"/>
</dbReference>
<dbReference type="Proteomes" id="UP001164390">
    <property type="component" value="Chromosome"/>
</dbReference>
<dbReference type="InterPro" id="IPR036526">
    <property type="entry name" value="C-N_Hydrolase_sf"/>
</dbReference>
<evidence type="ECO:0000256" key="1">
    <source>
        <dbReference type="ARBA" id="ARBA00010613"/>
    </source>
</evidence>
<organism evidence="3 4">
    <name type="scientific">Solicola gregarius</name>
    <dbReference type="NCBI Taxonomy" id="2908642"/>
    <lineage>
        <taxon>Bacteria</taxon>
        <taxon>Bacillati</taxon>
        <taxon>Actinomycetota</taxon>
        <taxon>Actinomycetes</taxon>
        <taxon>Propionibacteriales</taxon>
        <taxon>Nocardioidaceae</taxon>
        <taxon>Solicola</taxon>
    </lineage>
</organism>
<dbReference type="AlphaFoldDB" id="A0AA46TEV3"/>
<reference evidence="3" key="1">
    <citation type="submission" date="2022-01" db="EMBL/GenBank/DDBJ databases">
        <title>Nocardioidaceae gen. sp. A5X3R13.</title>
        <authorList>
            <person name="Lopez Marin M.A."/>
            <person name="Uhlik O."/>
        </authorList>
    </citation>
    <scope>NUCLEOTIDE SEQUENCE</scope>
    <source>
        <strain evidence="3">A5X3R13</strain>
    </source>
</reference>
<comment type="similarity">
    <text evidence="1">Belongs to the carbon-nitrogen hydrolase superfamily. NIT1/NIT2 family.</text>
</comment>
<gene>
    <name evidence="3" type="ORF">L0C25_15070</name>
</gene>